<reference evidence="3" key="1">
    <citation type="submission" date="2022-11" db="EMBL/GenBank/DDBJ databases">
        <title>Marilongibacter aestuarii gen. nov., sp. nov., isolated from tidal flat sediment.</title>
        <authorList>
            <person name="Jiayan W."/>
        </authorList>
    </citation>
    <scope>NUCLEOTIDE SEQUENCE</scope>
    <source>
        <strain evidence="3">Z1-6</strain>
    </source>
</reference>
<dbReference type="RefSeq" id="WP_343333019.1">
    <property type="nucleotide sequence ID" value="NZ_JAPOHD010000020.1"/>
</dbReference>
<keyword evidence="1" id="KW-0812">Transmembrane</keyword>
<evidence type="ECO:0000313" key="3">
    <source>
        <dbReference type="EMBL" id="MCY1720686.1"/>
    </source>
</evidence>
<comment type="caution">
    <text evidence="3">The sequence shown here is derived from an EMBL/GenBank/DDBJ whole genome shotgun (WGS) entry which is preliminary data.</text>
</comment>
<proteinExistence type="predicted"/>
<protein>
    <submittedName>
        <fullName evidence="3">Uncharacterized protein</fullName>
    </submittedName>
</protein>
<dbReference type="Proteomes" id="UP001145087">
    <property type="component" value="Unassembled WGS sequence"/>
</dbReference>
<keyword evidence="2" id="KW-0732">Signal</keyword>
<organism evidence="3 4">
    <name type="scientific">Draconibacterium aestuarii</name>
    <dbReference type="NCBI Taxonomy" id="2998507"/>
    <lineage>
        <taxon>Bacteria</taxon>
        <taxon>Pseudomonadati</taxon>
        <taxon>Bacteroidota</taxon>
        <taxon>Bacteroidia</taxon>
        <taxon>Marinilabiliales</taxon>
        <taxon>Prolixibacteraceae</taxon>
        <taxon>Draconibacterium</taxon>
    </lineage>
</organism>
<keyword evidence="1" id="KW-0472">Membrane</keyword>
<evidence type="ECO:0000256" key="2">
    <source>
        <dbReference type="SAM" id="SignalP"/>
    </source>
</evidence>
<sequence length="149" mass="16573">MKKFMVFLLLGFLTLAVQAQWYSRSYGVKSINELTQPQLNYELQRAQSNIKAGKILTYSGVGAFALGTFIAASSLDNGWWRDDNDFDKYVAGSMLMLLGMGATAVGVPFWIVGASREKKVEIALLRFDSSVFTGLRQPEQMGLSLKINF</sequence>
<feature type="transmembrane region" description="Helical" evidence="1">
    <location>
        <begin position="89"/>
        <end position="112"/>
    </location>
</feature>
<feature type="chain" id="PRO_5040834364" evidence="2">
    <location>
        <begin position="20"/>
        <end position="149"/>
    </location>
</feature>
<name>A0A9X3F8F2_9BACT</name>
<evidence type="ECO:0000256" key="1">
    <source>
        <dbReference type="SAM" id="Phobius"/>
    </source>
</evidence>
<feature type="signal peptide" evidence="2">
    <location>
        <begin position="1"/>
        <end position="19"/>
    </location>
</feature>
<dbReference type="AlphaFoldDB" id="A0A9X3F8F2"/>
<accession>A0A9X3F8F2</accession>
<keyword evidence="4" id="KW-1185">Reference proteome</keyword>
<dbReference type="EMBL" id="JAPOHD010000020">
    <property type="protein sequence ID" value="MCY1720686.1"/>
    <property type="molecule type" value="Genomic_DNA"/>
</dbReference>
<evidence type="ECO:0000313" key="4">
    <source>
        <dbReference type="Proteomes" id="UP001145087"/>
    </source>
</evidence>
<keyword evidence="1" id="KW-1133">Transmembrane helix</keyword>
<gene>
    <name evidence="3" type="ORF">OU798_10050</name>
</gene>